<name>A0A1H7PYT1_AQUAM</name>
<protein>
    <recommendedName>
        <fullName evidence="4">Lactonase, 7-bladed beta-propeller</fullName>
    </recommendedName>
</protein>
<gene>
    <name evidence="2" type="ORF">SAMN04487910_2360</name>
</gene>
<dbReference type="InterPro" id="IPR015943">
    <property type="entry name" value="WD40/YVTN_repeat-like_dom_sf"/>
</dbReference>
<dbReference type="InterPro" id="IPR011048">
    <property type="entry name" value="Haem_d1_sf"/>
</dbReference>
<accession>A0A1H7PYT1</accession>
<dbReference type="RefSeq" id="WP_091408548.1">
    <property type="nucleotide sequence ID" value="NZ_FOAB01000004.1"/>
</dbReference>
<evidence type="ECO:0008006" key="4">
    <source>
        <dbReference type="Google" id="ProtNLM"/>
    </source>
</evidence>
<feature type="signal peptide" evidence="1">
    <location>
        <begin position="1"/>
        <end position="23"/>
    </location>
</feature>
<dbReference type="Gene3D" id="2.130.10.10">
    <property type="entry name" value="YVTN repeat-like/Quinoprotein amine dehydrogenase"/>
    <property type="match status" value="1"/>
</dbReference>
<dbReference type="PROSITE" id="PS51257">
    <property type="entry name" value="PROKAR_LIPOPROTEIN"/>
    <property type="match status" value="1"/>
</dbReference>
<dbReference type="STRING" id="1038014.SAMN04487910_2360"/>
<dbReference type="SUPFAM" id="SSF51004">
    <property type="entry name" value="C-terminal (heme d1) domain of cytochrome cd1-nitrite reductase"/>
    <property type="match status" value="1"/>
</dbReference>
<evidence type="ECO:0000313" key="2">
    <source>
        <dbReference type="EMBL" id="SEL40638.1"/>
    </source>
</evidence>
<evidence type="ECO:0000256" key="1">
    <source>
        <dbReference type="SAM" id="SignalP"/>
    </source>
</evidence>
<reference evidence="2 3" key="1">
    <citation type="submission" date="2016-10" db="EMBL/GenBank/DDBJ databases">
        <authorList>
            <person name="de Groot N.N."/>
        </authorList>
    </citation>
    <scope>NUCLEOTIDE SEQUENCE [LARGE SCALE GENOMIC DNA]</scope>
    <source>
        <strain evidence="2 3">DSM 25232</strain>
    </source>
</reference>
<evidence type="ECO:0000313" key="3">
    <source>
        <dbReference type="Proteomes" id="UP000198521"/>
    </source>
</evidence>
<proteinExistence type="predicted"/>
<organism evidence="2 3">
    <name type="scientific">Aquimarina amphilecti</name>
    <dbReference type="NCBI Taxonomy" id="1038014"/>
    <lineage>
        <taxon>Bacteria</taxon>
        <taxon>Pseudomonadati</taxon>
        <taxon>Bacteroidota</taxon>
        <taxon>Flavobacteriia</taxon>
        <taxon>Flavobacteriales</taxon>
        <taxon>Flavobacteriaceae</taxon>
        <taxon>Aquimarina</taxon>
    </lineage>
</organism>
<keyword evidence="1" id="KW-0732">Signal</keyword>
<sequence>MKNLKFSLYILLASTLIFTSCNDDDNFVPDGGEETNNFVGAVYAMTNGEGQVDGVEQGPNTIVTYGRNVDGTLTPIGPVATGGNGGDFDGGEGLDPLISAYAITKTRDNAFVLAVNAGSNTISALPVNDDFSLGNPVLQTTSAQGPNSIDSYPAPESMTGVNSLVLVTNITRSEFLDGGEPMHRGTLDSFWLLDDGTFQSAGASVNLDNRPSCVYIAPGGAYAIVASINAGAAGLDVGATDNLGTGSTAVGNQDEVVLFGINGGSLTRLDGATSTLRGNAEQRNLPSAIGSQIVRGTDGELYAVVTEAREFQYNGAPPAFPALQDGSVSTWRIDGDQLVDVNLDVRSGEGNTGRTACWLDFTSDENTFFVSNAIEAGLASFSFTNGVVTLLDQTAAQGVGATGNTTDPGAAFGTTEGWIDMWISDDGAFLYQLYGLDGTIGIFGVNGQTLTPIGEESGNLPDTNTQGIVAI</sequence>
<keyword evidence="3" id="KW-1185">Reference proteome</keyword>
<dbReference type="AlphaFoldDB" id="A0A1H7PYT1"/>
<dbReference type="Proteomes" id="UP000198521">
    <property type="component" value="Unassembled WGS sequence"/>
</dbReference>
<dbReference type="EMBL" id="FOAB01000004">
    <property type="protein sequence ID" value="SEL40638.1"/>
    <property type="molecule type" value="Genomic_DNA"/>
</dbReference>
<feature type="chain" id="PRO_5011622638" description="Lactonase, 7-bladed beta-propeller" evidence="1">
    <location>
        <begin position="24"/>
        <end position="471"/>
    </location>
</feature>
<dbReference type="OrthoDB" id="7057563at2"/>